<evidence type="ECO:0000313" key="3">
    <source>
        <dbReference type="Proteomes" id="UP000325579"/>
    </source>
</evidence>
<proteinExistence type="predicted"/>
<gene>
    <name evidence="2" type="ORF">BDV37DRAFT_246965</name>
</gene>
<reference evidence="2 3" key="1">
    <citation type="submission" date="2019-04" db="EMBL/GenBank/DDBJ databases">
        <authorList>
            <consortium name="DOE Joint Genome Institute"/>
            <person name="Mondo S."/>
            <person name="Kjaerbolling I."/>
            <person name="Vesth T."/>
            <person name="Frisvad J.C."/>
            <person name="Nybo J.L."/>
            <person name="Theobald S."/>
            <person name="Kildgaard S."/>
            <person name="Isbrandt T."/>
            <person name="Kuo A."/>
            <person name="Sato A."/>
            <person name="Lyhne E.K."/>
            <person name="Kogle M.E."/>
            <person name="Wiebenga A."/>
            <person name="Kun R.S."/>
            <person name="Lubbers R.J."/>
            <person name="Makela M.R."/>
            <person name="Barry K."/>
            <person name="Chovatia M."/>
            <person name="Clum A."/>
            <person name="Daum C."/>
            <person name="Haridas S."/>
            <person name="He G."/>
            <person name="LaButti K."/>
            <person name="Lipzen A."/>
            <person name="Riley R."/>
            <person name="Salamov A."/>
            <person name="Simmons B.A."/>
            <person name="Magnuson J.K."/>
            <person name="Henrissat B."/>
            <person name="Mortensen U.H."/>
            <person name="Larsen T.O."/>
            <person name="Devries R.P."/>
            <person name="Grigoriev I.V."/>
            <person name="Machida M."/>
            <person name="Baker S.E."/>
            <person name="Andersen M.R."/>
            <person name="Cantor M.N."/>
            <person name="Hua S.X."/>
        </authorList>
    </citation>
    <scope>NUCLEOTIDE SEQUENCE [LARGE SCALE GENOMIC DNA]</scope>
    <source>
        <strain evidence="2 3">CBS 119388</strain>
    </source>
</reference>
<keyword evidence="1" id="KW-1133">Transmembrane helix</keyword>
<accession>A0A5N7DGK9</accession>
<dbReference type="AlphaFoldDB" id="A0A5N7DGK9"/>
<organism evidence="2 3">
    <name type="scientific">Aspergillus pseudonomiae</name>
    <dbReference type="NCBI Taxonomy" id="1506151"/>
    <lineage>
        <taxon>Eukaryota</taxon>
        <taxon>Fungi</taxon>
        <taxon>Dikarya</taxon>
        <taxon>Ascomycota</taxon>
        <taxon>Pezizomycotina</taxon>
        <taxon>Eurotiomycetes</taxon>
        <taxon>Eurotiomycetidae</taxon>
        <taxon>Eurotiales</taxon>
        <taxon>Aspergillaceae</taxon>
        <taxon>Aspergillus</taxon>
        <taxon>Aspergillus subgen. Circumdati</taxon>
    </lineage>
</organism>
<keyword evidence="1" id="KW-0812">Transmembrane</keyword>
<dbReference type="RefSeq" id="XP_031942107.1">
    <property type="nucleotide sequence ID" value="XM_032081821.1"/>
</dbReference>
<keyword evidence="1" id="KW-0472">Membrane</keyword>
<keyword evidence="3" id="KW-1185">Reference proteome</keyword>
<dbReference type="EMBL" id="ML736765">
    <property type="protein sequence ID" value="KAE8404788.1"/>
    <property type="molecule type" value="Genomic_DNA"/>
</dbReference>
<evidence type="ECO:0000256" key="1">
    <source>
        <dbReference type="SAM" id="Phobius"/>
    </source>
</evidence>
<evidence type="ECO:0000313" key="2">
    <source>
        <dbReference type="EMBL" id="KAE8404788.1"/>
    </source>
</evidence>
<name>A0A5N7DGK9_9EURO</name>
<protein>
    <submittedName>
        <fullName evidence="2">Uncharacterized protein</fullName>
    </submittedName>
</protein>
<dbReference type="Proteomes" id="UP000325579">
    <property type="component" value="Unassembled WGS sequence"/>
</dbReference>
<feature type="transmembrane region" description="Helical" evidence="1">
    <location>
        <begin position="43"/>
        <end position="63"/>
    </location>
</feature>
<dbReference type="GeneID" id="43666512"/>
<sequence>MMLEKSPQIPEYVERYYITFSQGESTLAVCVVRSRYLGHGMHAIYLDIFPFSIALLITVKFGITNSASSKVLTA</sequence>